<feature type="transmembrane region" description="Helical" evidence="2">
    <location>
        <begin position="334"/>
        <end position="354"/>
    </location>
</feature>
<dbReference type="SUPFAM" id="SSF103473">
    <property type="entry name" value="MFS general substrate transporter"/>
    <property type="match status" value="1"/>
</dbReference>
<dbReference type="GeneID" id="100369457"/>
<keyword evidence="2" id="KW-0472">Membrane</keyword>
<dbReference type="Gene3D" id="1.20.1250.20">
    <property type="entry name" value="MFS general substrate transporter like domains"/>
    <property type="match status" value="2"/>
</dbReference>
<reference evidence="5" key="1">
    <citation type="submission" date="2025-08" db="UniProtKB">
        <authorList>
            <consortium name="RefSeq"/>
        </authorList>
    </citation>
    <scope>IDENTIFICATION</scope>
    <source>
        <tissue evidence="5">Testes</tissue>
    </source>
</reference>
<dbReference type="InterPro" id="IPR050327">
    <property type="entry name" value="Proton-linked_MCT"/>
</dbReference>
<evidence type="ECO:0000256" key="2">
    <source>
        <dbReference type="SAM" id="Phobius"/>
    </source>
</evidence>
<comment type="subcellular location">
    <subcellularLocation>
        <location evidence="1">Membrane</location>
        <topology evidence="1">Multi-pass membrane protein</topology>
    </subcellularLocation>
</comment>
<feature type="transmembrane region" description="Helical" evidence="2">
    <location>
        <begin position="426"/>
        <end position="447"/>
    </location>
</feature>
<organism evidence="4 5">
    <name type="scientific">Saccoglossus kowalevskii</name>
    <name type="common">Acorn worm</name>
    <dbReference type="NCBI Taxonomy" id="10224"/>
    <lineage>
        <taxon>Eukaryota</taxon>
        <taxon>Metazoa</taxon>
        <taxon>Hemichordata</taxon>
        <taxon>Enteropneusta</taxon>
        <taxon>Harrimaniidae</taxon>
        <taxon>Saccoglossus</taxon>
    </lineage>
</organism>
<keyword evidence="2" id="KW-0812">Transmembrane</keyword>
<evidence type="ECO:0000313" key="5">
    <source>
        <dbReference type="RefSeq" id="XP_002733113.1"/>
    </source>
</evidence>
<dbReference type="RefSeq" id="XP_002733113.1">
    <property type="nucleotide sequence ID" value="XM_002733067.2"/>
</dbReference>
<feature type="transmembrane region" description="Helical" evidence="2">
    <location>
        <begin position="12"/>
        <end position="43"/>
    </location>
</feature>
<dbReference type="InterPro" id="IPR020846">
    <property type="entry name" value="MFS_dom"/>
</dbReference>
<evidence type="ECO:0000259" key="3">
    <source>
        <dbReference type="PROSITE" id="PS50850"/>
    </source>
</evidence>
<feature type="transmembrane region" description="Helical" evidence="2">
    <location>
        <begin position="394"/>
        <end position="414"/>
    </location>
</feature>
<feature type="transmembrane region" description="Helical" evidence="2">
    <location>
        <begin position="55"/>
        <end position="73"/>
    </location>
</feature>
<name>A0ABM0GMD3_SACKO</name>
<dbReference type="InterPro" id="IPR011701">
    <property type="entry name" value="MFS"/>
</dbReference>
<feature type="transmembrane region" description="Helical" evidence="2">
    <location>
        <begin position="139"/>
        <end position="160"/>
    </location>
</feature>
<evidence type="ECO:0000256" key="1">
    <source>
        <dbReference type="ARBA" id="ARBA00004141"/>
    </source>
</evidence>
<feature type="transmembrane region" description="Helical" evidence="2">
    <location>
        <begin position="172"/>
        <end position="191"/>
    </location>
</feature>
<gene>
    <name evidence="5" type="primary">LOC100369457</name>
</gene>
<feature type="transmembrane region" description="Helical" evidence="2">
    <location>
        <begin position="268"/>
        <end position="290"/>
    </location>
</feature>
<feature type="transmembrane region" description="Helical" evidence="2">
    <location>
        <begin position="85"/>
        <end position="102"/>
    </location>
</feature>
<feature type="transmembrane region" description="Helical" evidence="2">
    <location>
        <begin position="302"/>
        <end position="322"/>
    </location>
</feature>
<feature type="domain" description="Major facilitator superfamily (MFS) profile" evidence="3">
    <location>
        <begin position="18"/>
        <end position="449"/>
    </location>
</feature>
<dbReference type="Proteomes" id="UP000694865">
    <property type="component" value="Unplaced"/>
</dbReference>
<keyword evidence="4" id="KW-1185">Reference proteome</keyword>
<feature type="transmembrane region" description="Helical" evidence="2">
    <location>
        <begin position="108"/>
        <end position="127"/>
    </location>
</feature>
<accession>A0ABM0GMD3</accession>
<dbReference type="PANTHER" id="PTHR11360:SF284">
    <property type="entry name" value="EG:103B4.3 PROTEIN-RELATED"/>
    <property type="match status" value="1"/>
</dbReference>
<dbReference type="Pfam" id="PF07690">
    <property type="entry name" value="MFS_1"/>
    <property type="match status" value="1"/>
</dbReference>
<evidence type="ECO:0000313" key="4">
    <source>
        <dbReference type="Proteomes" id="UP000694865"/>
    </source>
</evidence>
<feature type="transmembrane region" description="Helical" evidence="2">
    <location>
        <begin position="360"/>
        <end position="382"/>
    </location>
</feature>
<dbReference type="CDD" id="cd17352">
    <property type="entry name" value="MFS_MCT_SLC16"/>
    <property type="match status" value="1"/>
</dbReference>
<dbReference type="InterPro" id="IPR036259">
    <property type="entry name" value="MFS_trans_sf"/>
</dbReference>
<dbReference type="PROSITE" id="PS50850">
    <property type="entry name" value="MFS"/>
    <property type="match status" value="1"/>
</dbReference>
<dbReference type="PANTHER" id="PTHR11360">
    <property type="entry name" value="MONOCARBOXYLATE TRANSPORTER"/>
    <property type="match status" value="1"/>
</dbReference>
<proteinExistence type="predicted"/>
<keyword evidence="2" id="KW-1133">Transmembrane helix</keyword>
<protein>
    <submittedName>
        <fullName evidence="5">Monocarboxylate transporter 12-like</fullName>
    </submittedName>
</protein>
<sequence length="480" mass="51322">MSSSTLPKPPDGGYGWFVVIGMFITCYLTAGTFYAFGVLYVAFLDAFGETKAATAWVGSLFALVLVSTGPYSVCLAKNYGHRKTVMLGGCIAATGLMCTSFTTALPQVYLTFGVIAGVGSGLALIPSIEMISIYFSKRFSLALGIAMAGTGAGQFCLAVTSQMLVDTYGWRGLLMLLSGIMLNVCVAGALFRPLSVRCYRTFPANVNARDTHHVGYEETNVDDVAPSSAVANNGTNTKLKTKLKIKEKTNCFRAFLSIYDLTLFKEPVYYLIMLTAIGQSIGHTIVTAHVMRRARDFGIPDVQGALIPAIMGLAQLVGRPIYGAAGNLHYVPSYGLYAFAMAVCGGATALSSYLPSFAGQNIFIVLTGMSLGGYIVLIPVVVSRFLGRKKVAHGISFAYQFHGLAGLAASPTAGWMRDQYGTYEGAFWLASAAYFIGAIAAFLLPVVEKATEKARGDIPKCNKIKNFDDEVLVSEYLSSL</sequence>